<dbReference type="GO" id="GO:0031460">
    <property type="term" value="P:glycine betaine transport"/>
    <property type="evidence" value="ECO:0007669"/>
    <property type="project" value="TreeGrafter"/>
</dbReference>
<dbReference type="CDD" id="cd06261">
    <property type="entry name" value="TM_PBP2"/>
    <property type="match status" value="1"/>
</dbReference>
<evidence type="ECO:0000313" key="9">
    <source>
        <dbReference type="Proteomes" id="UP000280008"/>
    </source>
</evidence>
<feature type="transmembrane region" description="Helical" evidence="6">
    <location>
        <begin position="143"/>
        <end position="167"/>
    </location>
</feature>
<dbReference type="PROSITE" id="PS50928">
    <property type="entry name" value="ABC_TM1"/>
    <property type="match status" value="1"/>
</dbReference>
<dbReference type="Proteomes" id="UP000280008">
    <property type="component" value="Unassembled WGS sequence"/>
</dbReference>
<dbReference type="AlphaFoldDB" id="A0A495ID44"/>
<feature type="transmembrane region" description="Helical" evidence="6">
    <location>
        <begin position="79"/>
        <end position="96"/>
    </location>
</feature>
<keyword evidence="3 6" id="KW-0812">Transmembrane</keyword>
<feature type="domain" description="ABC transmembrane type-1" evidence="7">
    <location>
        <begin position="15"/>
        <end position="197"/>
    </location>
</feature>
<dbReference type="InterPro" id="IPR035906">
    <property type="entry name" value="MetI-like_sf"/>
</dbReference>
<dbReference type="GO" id="GO:0005886">
    <property type="term" value="C:plasma membrane"/>
    <property type="evidence" value="ECO:0007669"/>
    <property type="project" value="UniProtKB-SubCell"/>
</dbReference>
<evidence type="ECO:0000256" key="3">
    <source>
        <dbReference type="ARBA" id="ARBA00022692"/>
    </source>
</evidence>
<dbReference type="Pfam" id="PF00528">
    <property type="entry name" value="BPD_transp_1"/>
    <property type="match status" value="1"/>
</dbReference>
<name>A0A495ID44_9MICO</name>
<accession>A0A495ID44</accession>
<dbReference type="EMBL" id="RBKS01000001">
    <property type="protein sequence ID" value="RKR73872.1"/>
    <property type="molecule type" value="Genomic_DNA"/>
</dbReference>
<evidence type="ECO:0000256" key="6">
    <source>
        <dbReference type="RuleBase" id="RU363032"/>
    </source>
</evidence>
<evidence type="ECO:0000259" key="7">
    <source>
        <dbReference type="PROSITE" id="PS50928"/>
    </source>
</evidence>
<keyword evidence="5 6" id="KW-0472">Membrane</keyword>
<evidence type="ECO:0000256" key="5">
    <source>
        <dbReference type="ARBA" id="ARBA00023136"/>
    </source>
</evidence>
<keyword evidence="9" id="KW-1185">Reference proteome</keyword>
<sequence length="226" mass="24122">MNWILENSGTLLDETLVHLELSIPPVILSFILSVPIGWVANRFRWSRAVLLTVAGLFYAIPSLPLLLVLPTLIGTSLASPVNLVIALTLYGMALMVRSTADALAEVDADVRQSATAVGFSAWQRFWQVEFPLAGPVLLAGLRVVVVSTVSLVTIGGVLGINGLGLAFTDGLQRSIIAEIVAGIVLVVVIALVLDGLLVLLGRALMPWQRSTREPSKRALRKVVAVS</sequence>
<reference evidence="8 9" key="1">
    <citation type="submission" date="2018-10" db="EMBL/GenBank/DDBJ databases">
        <title>Sequencing the genomes of 1000 actinobacteria strains.</title>
        <authorList>
            <person name="Klenk H.-P."/>
        </authorList>
    </citation>
    <scope>NUCLEOTIDE SEQUENCE [LARGE SCALE GENOMIC DNA]</scope>
    <source>
        <strain evidence="8 9">DSM 17894</strain>
    </source>
</reference>
<comment type="caution">
    <text evidence="8">The sequence shown here is derived from an EMBL/GenBank/DDBJ whole genome shotgun (WGS) entry which is preliminary data.</text>
</comment>
<feature type="transmembrane region" description="Helical" evidence="6">
    <location>
        <begin position="21"/>
        <end position="41"/>
    </location>
</feature>
<dbReference type="OrthoDB" id="3233284at2"/>
<evidence type="ECO:0000256" key="1">
    <source>
        <dbReference type="ARBA" id="ARBA00004141"/>
    </source>
</evidence>
<dbReference type="SUPFAM" id="SSF161098">
    <property type="entry name" value="MetI-like"/>
    <property type="match status" value="1"/>
</dbReference>
<keyword evidence="2 6" id="KW-0813">Transport</keyword>
<protein>
    <submittedName>
        <fullName evidence="8">Osmoprotectant transport system permease protein</fullName>
    </submittedName>
</protein>
<organism evidence="8 9">
    <name type="scientific">Frondihabitans australicus</name>
    <dbReference type="NCBI Taxonomy" id="386892"/>
    <lineage>
        <taxon>Bacteria</taxon>
        <taxon>Bacillati</taxon>
        <taxon>Actinomycetota</taxon>
        <taxon>Actinomycetes</taxon>
        <taxon>Micrococcales</taxon>
        <taxon>Microbacteriaceae</taxon>
        <taxon>Frondihabitans</taxon>
    </lineage>
</organism>
<proteinExistence type="inferred from homology"/>
<evidence type="ECO:0000256" key="4">
    <source>
        <dbReference type="ARBA" id="ARBA00022989"/>
    </source>
</evidence>
<dbReference type="Gene3D" id="1.10.3720.10">
    <property type="entry name" value="MetI-like"/>
    <property type="match status" value="1"/>
</dbReference>
<dbReference type="InterPro" id="IPR000515">
    <property type="entry name" value="MetI-like"/>
</dbReference>
<dbReference type="RefSeq" id="WP_121368686.1">
    <property type="nucleotide sequence ID" value="NZ_RBKS01000001.1"/>
</dbReference>
<dbReference type="PANTHER" id="PTHR30177:SF4">
    <property type="entry name" value="OSMOPROTECTANT IMPORT PERMEASE PROTEIN OSMW"/>
    <property type="match status" value="1"/>
</dbReference>
<comment type="subcellular location">
    <subcellularLocation>
        <location evidence="6">Cell membrane</location>
        <topology evidence="6">Multi-pass membrane protein</topology>
    </subcellularLocation>
    <subcellularLocation>
        <location evidence="1">Membrane</location>
        <topology evidence="1">Multi-pass membrane protein</topology>
    </subcellularLocation>
</comment>
<feature type="transmembrane region" description="Helical" evidence="6">
    <location>
        <begin position="179"/>
        <end position="200"/>
    </location>
</feature>
<dbReference type="GO" id="GO:0055085">
    <property type="term" value="P:transmembrane transport"/>
    <property type="evidence" value="ECO:0007669"/>
    <property type="project" value="InterPro"/>
</dbReference>
<evidence type="ECO:0000313" key="8">
    <source>
        <dbReference type="EMBL" id="RKR73872.1"/>
    </source>
</evidence>
<gene>
    <name evidence="8" type="ORF">C8E83_0969</name>
</gene>
<feature type="transmembrane region" description="Helical" evidence="6">
    <location>
        <begin position="48"/>
        <end position="73"/>
    </location>
</feature>
<comment type="similarity">
    <text evidence="6">Belongs to the binding-protein-dependent transport system permease family.</text>
</comment>
<dbReference type="PANTHER" id="PTHR30177">
    <property type="entry name" value="GLYCINE BETAINE/L-PROLINE TRANSPORT SYSTEM PERMEASE PROTEIN PROW"/>
    <property type="match status" value="1"/>
</dbReference>
<dbReference type="InterPro" id="IPR051204">
    <property type="entry name" value="ABC_transp_perm/SBD"/>
</dbReference>
<evidence type="ECO:0000256" key="2">
    <source>
        <dbReference type="ARBA" id="ARBA00022448"/>
    </source>
</evidence>
<keyword evidence="4 6" id="KW-1133">Transmembrane helix</keyword>